<gene>
    <name evidence="5" type="primary">rpl14</name>
</gene>
<dbReference type="Pfam" id="PF00238">
    <property type="entry name" value="Ribosomal_L14"/>
    <property type="match status" value="1"/>
</dbReference>
<dbReference type="PANTHER" id="PTHR11761">
    <property type="entry name" value="50S/60S RIBOSOMAL PROTEIN L14/L23"/>
    <property type="match status" value="1"/>
</dbReference>
<proteinExistence type="inferred from homology"/>
<dbReference type="CDD" id="cd00337">
    <property type="entry name" value="Ribosomal_uL14"/>
    <property type="match status" value="1"/>
</dbReference>
<dbReference type="GO" id="GO:0003735">
    <property type="term" value="F:structural constituent of ribosome"/>
    <property type="evidence" value="ECO:0007669"/>
    <property type="project" value="InterPro"/>
</dbReference>
<reference evidence="5" key="1">
    <citation type="journal article" date="2019" name="Microorganisms">
        <title>Morphology, Ultrastructure, and Mitochondrial Genome of the Marine Non-Photosynthetic Bicosoecid Cafileria marina Gen. et sp. nov.</title>
        <authorList>
            <person name="Jirsova D."/>
            <person name="Fussy Z."/>
            <person name="Richtova J."/>
            <person name="Gruber A."/>
            <person name="Obornik M."/>
        </authorList>
    </citation>
    <scope>NUCLEOTIDE SEQUENCE</scope>
    <source>
        <strain evidence="5">Kf007</strain>
    </source>
</reference>
<dbReference type="RefSeq" id="YP_009688829.1">
    <property type="nucleotide sequence ID" value="NC_044635.1"/>
</dbReference>
<geneLocation type="mitochondrion" evidence="5"/>
<dbReference type="NCBIfam" id="TIGR01067">
    <property type="entry name" value="rplN_bact"/>
    <property type="match status" value="1"/>
</dbReference>
<dbReference type="AlphaFoldDB" id="A0A5B9ILW3"/>
<dbReference type="InterPro" id="IPR036853">
    <property type="entry name" value="Ribosomal_uL14_sf"/>
</dbReference>
<evidence type="ECO:0000256" key="1">
    <source>
        <dbReference type="ARBA" id="ARBA00010745"/>
    </source>
</evidence>
<dbReference type="GO" id="GO:0005762">
    <property type="term" value="C:mitochondrial large ribosomal subunit"/>
    <property type="evidence" value="ECO:0007669"/>
    <property type="project" value="TreeGrafter"/>
</dbReference>
<dbReference type="InterPro" id="IPR019972">
    <property type="entry name" value="Ribosomal_uL14_CS"/>
</dbReference>
<dbReference type="GO" id="GO:0070180">
    <property type="term" value="F:large ribosomal subunit rRNA binding"/>
    <property type="evidence" value="ECO:0007669"/>
    <property type="project" value="TreeGrafter"/>
</dbReference>
<keyword evidence="5" id="KW-0496">Mitochondrion</keyword>
<dbReference type="HAMAP" id="MF_01367">
    <property type="entry name" value="Ribosomal_uL14"/>
    <property type="match status" value="1"/>
</dbReference>
<dbReference type="SUPFAM" id="SSF50193">
    <property type="entry name" value="Ribosomal protein L14"/>
    <property type="match status" value="1"/>
</dbReference>
<evidence type="ECO:0000256" key="3">
    <source>
        <dbReference type="ARBA" id="ARBA00023274"/>
    </source>
</evidence>
<evidence type="ECO:0000256" key="2">
    <source>
        <dbReference type="ARBA" id="ARBA00022980"/>
    </source>
</evidence>
<dbReference type="GO" id="GO:0006412">
    <property type="term" value="P:translation"/>
    <property type="evidence" value="ECO:0007669"/>
    <property type="project" value="InterPro"/>
</dbReference>
<dbReference type="EMBL" id="MK702077">
    <property type="protein sequence ID" value="QEF30253.1"/>
    <property type="molecule type" value="Genomic_DNA"/>
</dbReference>
<dbReference type="InterPro" id="IPR000218">
    <property type="entry name" value="Ribosomal_uL14"/>
</dbReference>
<evidence type="ECO:0000313" key="5">
    <source>
        <dbReference type="EMBL" id="QEF30253.1"/>
    </source>
</evidence>
<name>A0A5B9ILW3_9STRA</name>
<dbReference type="SMART" id="SM01374">
    <property type="entry name" value="Ribosomal_L14"/>
    <property type="match status" value="1"/>
</dbReference>
<keyword evidence="2 4" id="KW-0689">Ribosomal protein</keyword>
<evidence type="ECO:0000256" key="4">
    <source>
        <dbReference type="RuleBase" id="RU003949"/>
    </source>
</evidence>
<organism evidence="5">
    <name type="scientific">Cafileria marina</name>
    <dbReference type="NCBI Taxonomy" id="2557541"/>
    <lineage>
        <taxon>Eukaryota</taxon>
        <taxon>Sar</taxon>
        <taxon>Stramenopiles</taxon>
        <taxon>Bigyra</taxon>
        <taxon>Opalozoa</taxon>
        <taxon>Bicosoecida</taxon>
        <taxon>Cafileria</taxon>
    </lineage>
</organism>
<keyword evidence="3 4" id="KW-0687">Ribonucleoprotein</keyword>
<dbReference type="Gene3D" id="2.40.150.20">
    <property type="entry name" value="Ribosomal protein L14"/>
    <property type="match status" value="1"/>
</dbReference>
<comment type="similarity">
    <text evidence="1 4">Belongs to the universal ribosomal protein uL14 family.</text>
</comment>
<dbReference type="InterPro" id="IPR005745">
    <property type="entry name" value="Ribosomal_uL14_bac-type"/>
</dbReference>
<protein>
    <submittedName>
        <fullName evidence="5">Ribosomal protein L14</fullName>
    </submittedName>
</protein>
<accession>A0A5B9ILW3</accession>
<sequence length="123" mass="14082">MIQTLTKLNLSDNSGAKFTRCIKVLKGFNGKFATIGDIVLVSIKKLRFVRTVKKGEMYFGVVVRTSKEKCYKDGSFSKFKKNSIVLLTKQKKILGSHILCPLSKNLRKKKYMRLLIMSAYRII</sequence>
<dbReference type="PROSITE" id="PS00049">
    <property type="entry name" value="RIBOSOMAL_L14"/>
    <property type="match status" value="1"/>
</dbReference>
<dbReference type="GeneID" id="41791369"/>
<dbReference type="PANTHER" id="PTHR11761:SF3">
    <property type="entry name" value="LARGE RIBOSOMAL SUBUNIT PROTEIN UL14M"/>
    <property type="match status" value="1"/>
</dbReference>